<evidence type="ECO:0000313" key="1">
    <source>
        <dbReference type="EMBL" id="RBT66000.1"/>
    </source>
</evidence>
<dbReference type="Proteomes" id="UP000253498">
    <property type="component" value="Unassembled WGS sequence"/>
</dbReference>
<comment type="caution">
    <text evidence="1">The sequence shown here is derived from an EMBL/GenBank/DDBJ whole genome shotgun (WGS) entry which is preliminary data.</text>
</comment>
<reference evidence="1 2" key="1">
    <citation type="submission" date="2015-06" db="EMBL/GenBank/DDBJ databases">
        <title>The Genome Sequence of Enterococcus hirae 88EA1.</title>
        <authorList>
            <consortium name="The Broad Institute Genomics Platform"/>
            <consortium name="The Broad Institute Genome Sequencing Center for Infectious Disease"/>
            <person name="Earl A.M."/>
            <person name="Van Tyne D."/>
            <person name="Lebreton F."/>
            <person name="Saavedra J.T."/>
            <person name="Gilmore M.S."/>
            <person name="Manson McGuire A."/>
            <person name="Clock S."/>
            <person name="Crupain M."/>
            <person name="Rangan U."/>
            <person name="Young S."/>
            <person name="Abouelleil A."/>
            <person name="Cao P."/>
            <person name="Chapman S.B."/>
            <person name="Griggs A."/>
            <person name="Priest M."/>
            <person name="Shea T."/>
            <person name="Wortman J."/>
            <person name="Nusbaum C."/>
            <person name="Birren B."/>
        </authorList>
    </citation>
    <scope>NUCLEOTIDE SEQUENCE [LARGE SCALE GENOMIC DNA]</scope>
    <source>
        <strain evidence="1 2">88EA1</strain>
    </source>
</reference>
<dbReference type="RefSeq" id="WP_113793209.1">
    <property type="nucleotide sequence ID" value="NZ_JBFCRC010000052.1"/>
</dbReference>
<name>A0AB37IC75_ENTHR</name>
<dbReference type="EMBL" id="LESJ01000012">
    <property type="protein sequence ID" value="RBT66000.1"/>
    <property type="molecule type" value="Genomic_DNA"/>
</dbReference>
<evidence type="ECO:0008006" key="3">
    <source>
        <dbReference type="Google" id="ProtNLM"/>
    </source>
</evidence>
<gene>
    <name evidence="1" type="ORF">EB03_02860</name>
</gene>
<accession>A0AB37IC75</accession>
<dbReference type="AlphaFoldDB" id="A0AB37IC75"/>
<evidence type="ECO:0000313" key="2">
    <source>
        <dbReference type="Proteomes" id="UP000253498"/>
    </source>
</evidence>
<protein>
    <recommendedName>
        <fullName evidence="3">DUF2750 domain-containing protein</fullName>
    </recommendedName>
</protein>
<proteinExistence type="predicted"/>
<sequence>MKETYSIKEILNKLEATEDGIWLIPNSDVAIVDERDLEEFELPESLETSKVICFWTTDEIRNYFSITNNKIVWFDNVLSEDATVFEGDIKEEIEIIIDEQTFQVKVLSDNILKYEDQNFYQDIGIDRDLEL</sequence>
<organism evidence="1 2">
    <name type="scientific">Enterococcus hirae</name>
    <dbReference type="NCBI Taxonomy" id="1354"/>
    <lineage>
        <taxon>Bacteria</taxon>
        <taxon>Bacillati</taxon>
        <taxon>Bacillota</taxon>
        <taxon>Bacilli</taxon>
        <taxon>Lactobacillales</taxon>
        <taxon>Enterococcaceae</taxon>
        <taxon>Enterococcus</taxon>
    </lineage>
</organism>